<keyword evidence="2" id="KW-1185">Reference proteome</keyword>
<dbReference type="OrthoDB" id="2017893at2759"/>
<dbReference type="GO" id="GO:0042415">
    <property type="term" value="P:norepinephrine metabolic process"/>
    <property type="evidence" value="ECO:0007669"/>
    <property type="project" value="TreeGrafter"/>
</dbReference>
<name>A0A8K0CXR9_IGNLU</name>
<protein>
    <submittedName>
        <fullName evidence="1">Uncharacterized protein</fullName>
    </submittedName>
</protein>
<dbReference type="Proteomes" id="UP000801492">
    <property type="component" value="Unassembled WGS sequence"/>
</dbReference>
<organism evidence="1 2">
    <name type="scientific">Ignelater luminosus</name>
    <name type="common">Cucubano</name>
    <name type="synonym">Pyrophorus luminosus</name>
    <dbReference type="NCBI Taxonomy" id="2038154"/>
    <lineage>
        <taxon>Eukaryota</taxon>
        <taxon>Metazoa</taxon>
        <taxon>Ecdysozoa</taxon>
        <taxon>Arthropoda</taxon>
        <taxon>Hexapoda</taxon>
        <taxon>Insecta</taxon>
        <taxon>Pterygota</taxon>
        <taxon>Neoptera</taxon>
        <taxon>Endopterygota</taxon>
        <taxon>Coleoptera</taxon>
        <taxon>Polyphaga</taxon>
        <taxon>Elateriformia</taxon>
        <taxon>Elateroidea</taxon>
        <taxon>Elateridae</taxon>
        <taxon>Agrypninae</taxon>
        <taxon>Pyrophorini</taxon>
        <taxon>Ignelater</taxon>
    </lineage>
</organism>
<dbReference type="AlphaFoldDB" id="A0A8K0CXR9"/>
<dbReference type="PANTHER" id="PTHR46717">
    <property type="entry name" value="E3 UBIQUITIN-PROTEIN LIGASE RNF180"/>
    <property type="match status" value="1"/>
</dbReference>
<reference evidence="1" key="1">
    <citation type="submission" date="2019-08" db="EMBL/GenBank/DDBJ databases">
        <title>The genome of the North American firefly Photinus pyralis.</title>
        <authorList>
            <consortium name="Photinus pyralis genome working group"/>
            <person name="Fallon T.R."/>
            <person name="Sander Lower S.E."/>
            <person name="Weng J.-K."/>
        </authorList>
    </citation>
    <scope>NUCLEOTIDE SEQUENCE</scope>
    <source>
        <strain evidence="1">TRF0915ILg1</strain>
        <tissue evidence="1">Whole body</tissue>
    </source>
</reference>
<proteinExistence type="predicted"/>
<dbReference type="GO" id="GO:0031624">
    <property type="term" value="F:ubiquitin conjugating enzyme binding"/>
    <property type="evidence" value="ECO:0007669"/>
    <property type="project" value="TreeGrafter"/>
</dbReference>
<evidence type="ECO:0000313" key="2">
    <source>
        <dbReference type="Proteomes" id="UP000801492"/>
    </source>
</evidence>
<dbReference type="PANTHER" id="PTHR46717:SF1">
    <property type="entry name" value="E3 UBIQUITIN-PROTEIN LIGASE RNF180"/>
    <property type="match status" value="1"/>
</dbReference>
<dbReference type="InterPro" id="IPR033263">
    <property type="entry name" value="RNF180"/>
</dbReference>
<evidence type="ECO:0000313" key="1">
    <source>
        <dbReference type="EMBL" id="KAF2892713.1"/>
    </source>
</evidence>
<dbReference type="GO" id="GO:0032436">
    <property type="term" value="P:positive regulation of proteasomal ubiquitin-dependent protein catabolic process"/>
    <property type="evidence" value="ECO:0007669"/>
    <property type="project" value="TreeGrafter"/>
</dbReference>
<sequence>MFSTIKCKKCRHTLLDETECQSLLLNAHNTAVNEDVECSTITDKTLLFLSEDNLPDWVKKSVEEDNWTKGKLMCTHCGARIGAFDFVSGIKCACEGFVLPSVYLIKSKVDVVC</sequence>
<dbReference type="GO" id="GO:0042428">
    <property type="term" value="P:serotonin metabolic process"/>
    <property type="evidence" value="ECO:0007669"/>
    <property type="project" value="TreeGrafter"/>
</dbReference>
<comment type="caution">
    <text evidence="1">The sequence shown here is derived from an EMBL/GenBank/DDBJ whole genome shotgun (WGS) entry which is preliminary data.</text>
</comment>
<dbReference type="GO" id="GO:0061630">
    <property type="term" value="F:ubiquitin protein ligase activity"/>
    <property type="evidence" value="ECO:0007669"/>
    <property type="project" value="InterPro"/>
</dbReference>
<dbReference type="EMBL" id="VTPC01008568">
    <property type="protein sequence ID" value="KAF2892713.1"/>
    <property type="molecule type" value="Genomic_DNA"/>
</dbReference>
<gene>
    <name evidence="1" type="ORF">ILUMI_13461</name>
</gene>
<dbReference type="GO" id="GO:0005789">
    <property type="term" value="C:endoplasmic reticulum membrane"/>
    <property type="evidence" value="ECO:0007669"/>
    <property type="project" value="TreeGrafter"/>
</dbReference>
<accession>A0A8K0CXR9</accession>
<dbReference type="GO" id="GO:0000209">
    <property type="term" value="P:protein polyubiquitination"/>
    <property type="evidence" value="ECO:0007669"/>
    <property type="project" value="InterPro"/>
</dbReference>